<evidence type="ECO:0000256" key="7">
    <source>
        <dbReference type="ARBA" id="ARBA00022692"/>
    </source>
</evidence>
<comment type="subcellular location">
    <subcellularLocation>
        <location evidence="2 20">Cell inner membrane</location>
        <topology evidence="2 20">Multi-pass membrane protein</topology>
    </subcellularLocation>
    <subcellularLocation>
        <location evidence="1">Periplasm</location>
    </subcellularLocation>
</comment>
<evidence type="ECO:0000256" key="6">
    <source>
        <dbReference type="ARBA" id="ARBA00022519"/>
    </source>
</evidence>
<comment type="caution">
    <text evidence="20">Lacks conserved residue(s) required for the propagation of feature annotation.</text>
</comment>
<comment type="catalytic activity">
    <reaction evidence="18 20">
        <text>[protein]-dithiol + NAD(+) = [protein]-disulfide + NADH + H(+)</text>
        <dbReference type="Rhea" id="RHEA:18749"/>
        <dbReference type="Rhea" id="RHEA-COMP:10593"/>
        <dbReference type="Rhea" id="RHEA-COMP:10594"/>
        <dbReference type="ChEBI" id="CHEBI:15378"/>
        <dbReference type="ChEBI" id="CHEBI:29950"/>
        <dbReference type="ChEBI" id="CHEBI:50058"/>
        <dbReference type="ChEBI" id="CHEBI:57540"/>
        <dbReference type="ChEBI" id="CHEBI:57945"/>
        <dbReference type="EC" id="1.8.1.8"/>
    </reaction>
</comment>
<keyword evidence="11 20" id="KW-0249">Electron transport</keyword>
<feature type="disulfide bond" description="Redox-active" evidence="20">
    <location>
        <begin position="565"/>
        <end position="568"/>
    </location>
</feature>
<evidence type="ECO:0000256" key="17">
    <source>
        <dbReference type="ARBA" id="ARBA00023284"/>
    </source>
</evidence>
<dbReference type="GO" id="GO:0042597">
    <property type="term" value="C:periplasmic space"/>
    <property type="evidence" value="ECO:0007669"/>
    <property type="project" value="UniProtKB-SubCell"/>
</dbReference>
<feature type="transmembrane region" description="Helical" evidence="20">
    <location>
        <begin position="311"/>
        <end position="335"/>
    </location>
</feature>
<evidence type="ECO:0000256" key="2">
    <source>
        <dbReference type="ARBA" id="ARBA00004429"/>
    </source>
</evidence>
<dbReference type="Pfam" id="PF02683">
    <property type="entry name" value="DsbD_TM"/>
    <property type="match status" value="1"/>
</dbReference>
<evidence type="ECO:0000256" key="20">
    <source>
        <dbReference type="HAMAP-Rule" id="MF_00399"/>
    </source>
</evidence>
<sequence>MAKRRISVPAAWRGGFHKEKNPMHQFMVHARPAWRVWWLGCLALLAWAVLAWRPAAALTEADFLPPEQAFVFSAAMADPGTIELRYRIAPGYYMYRERFGLSISPLGAATLGTPVYPQGDVKYDPTFEKNMEVYHQQVSITVPVTGQQPFSLTVTSQGCADAGLCYPPADHTVRLVPVAGGYAVDGASLASADAGSAAVAGSSATATGLGSLLAAGDLGLADAIGGLGWLKTAGVFWVLGLLLAFTPCVLPMIPILSSIVVGGTDGARPGRWRGLGLAAAYVLGMSVVYTALGVAAGLSGAGLAAWLQTPWVLAAFAVILALLALATFGAFDFQVPGSVQSWLSARSARIPGGRATGALAMGAVSALILGPCVAAPLAGALLYISQTGDVVLGGAALFAMAWGMGVPLLVVGASSGALLPKAGPWMDGVKRLFGMLLLATAWWMLVPVVPTWLQMAGWAFLAIVAAVMLRAFDALPAGAGAPRMFAKGLGLLLALAGLVWLVGAASGGRDVLQPLSHLAQRGGGPAPLAAAGPVEFKRVRTSAELDALLAQSTRPVMLDFYADWCVSCREMERFTFSDPAVASRMSRMLLLQADVTANNADDRELLKRFRLFGPPGILFFAPGGAPIADARVIGFQDAPRFAAVLDRVLAR</sequence>
<dbReference type="NCBIfam" id="NF001419">
    <property type="entry name" value="PRK00293.1"/>
    <property type="match status" value="1"/>
</dbReference>
<dbReference type="GO" id="GO:0047134">
    <property type="term" value="F:protein-disulfide reductase [NAD(P)H] activity"/>
    <property type="evidence" value="ECO:0007669"/>
    <property type="project" value="UniProtKB-UniRule"/>
</dbReference>
<evidence type="ECO:0000256" key="18">
    <source>
        <dbReference type="ARBA" id="ARBA00047388"/>
    </source>
</evidence>
<accession>A9IHQ9</accession>
<evidence type="ECO:0000256" key="10">
    <source>
        <dbReference type="ARBA" id="ARBA00022764"/>
    </source>
</evidence>
<keyword evidence="12 20" id="KW-1133">Transmembrane helix</keyword>
<dbReference type="Proteomes" id="UP000001225">
    <property type="component" value="Chromosome"/>
</dbReference>
<dbReference type="GO" id="GO:0005886">
    <property type="term" value="C:plasma membrane"/>
    <property type="evidence" value="ECO:0007669"/>
    <property type="project" value="UniProtKB-SubCell"/>
</dbReference>
<evidence type="ECO:0000256" key="12">
    <source>
        <dbReference type="ARBA" id="ARBA00022989"/>
    </source>
</evidence>
<protein>
    <recommendedName>
        <fullName evidence="20">Thiol:disulfide interchange protein DsbD</fullName>
        <ecNumber evidence="20">1.8.1.8</ecNumber>
    </recommendedName>
    <alternativeName>
        <fullName evidence="20">Protein-disulfide reductase</fullName>
        <shortName evidence="20">Disulfide reductase</shortName>
    </alternativeName>
</protein>
<dbReference type="InterPro" id="IPR022910">
    <property type="entry name" value="Thiol_diS_interchange_DbsD"/>
</dbReference>
<keyword evidence="7 20" id="KW-0812">Transmembrane</keyword>
<proteinExistence type="inferred from homology"/>
<dbReference type="InterPro" id="IPR036249">
    <property type="entry name" value="Thioredoxin-like_sf"/>
</dbReference>
<evidence type="ECO:0000256" key="13">
    <source>
        <dbReference type="ARBA" id="ARBA00023002"/>
    </source>
</evidence>
<feature type="transmembrane region" description="Helical" evidence="20">
    <location>
        <begin position="235"/>
        <end position="262"/>
    </location>
</feature>
<dbReference type="InterPro" id="IPR036929">
    <property type="entry name" value="DsbDN_sf"/>
</dbReference>
<feature type="transmembrane region" description="Helical" evidence="20">
    <location>
        <begin position="390"/>
        <end position="411"/>
    </location>
</feature>
<dbReference type="InterPro" id="IPR017937">
    <property type="entry name" value="Thioredoxin_CS"/>
</dbReference>
<comment type="function">
    <text evidence="20">Required to facilitate the formation of correct disulfide bonds in some periplasmic proteins and for the assembly of the periplasmic c-type cytochromes. Acts by transferring electrons from cytoplasmic thioredoxin to the periplasm. This transfer involves a cascade of disulfide bond formation and reduction steps.</text>
</comment>
<keyword evidence="9 20" id="KW-0201">Cytochrome c-type biogenesis</keyword>
<evidence type="ECO:0000256" key="1">
    <source>
        <dbReference type="ARBA" id="ARBA00004418"/>
    </source>
</evidence>
<feature type="transmembrane region" description="Helical" evidence="20">
    <location>
        <begin position="484"/>
        <end position="503"/>
    </location>
</feature>
<evidence type="ECO:0000256" key="9">
    <source>
        <dbReference type="ARBA" id="ARBA00022748"/>
    </source>
</evidence>
<evidence type="ECO:0000259" key="21">
    <source>
        <dbReference type="PROSITE" id="PS51352"/>
    </source>
</evidence>
<dbReference type="InterPro" id="IPR028250">
    <property type="entry name" value="DsbDN"/>
</dbReference>
<feature type="transmembrane region" description="Helical" evidence="20">
    <location>
        <begin position="455"/>
        <end position="472"/>
    </location>
</feature>
<evidence type="ECO:0000256" key="14">
    <source>
        <dbReference type="ARBA" id="ARBA00023027"/>
    </source>
</evidence>
<feature type="transmembrane region" description="Helical" evidence="20">
    <location>
        <begin position="356"/>
        <end position="384"/>
    </location>
</feature>
<dbReference type="PANTHER" id="PTHR32234:SF0">
    <property type="entry name" value="THIOL:DISULFIDE INTERCHANGE PROTEIN DSBD"/>
    <property type="match status" value="1"/>
</dbReference>
<dbReference type="EMBL" id="AM902716">
    <property type="protein sequence ID" value="CAP45272.1"/>
    <property type="molecule type" value="Genomic_DNA"/>
</dbReference>
<evidence type="ECO:0000256" key="16">
    <source>
        <dbReference type="ARBA" id="ARBA00023157"/>
    </source>
</evidence>
<dbReference type="GO" id="GO:0009055">
    <property type="term" value="F:electron transfer activity"/>
    <property type="evidence" value="ECO:0007669"/>
    <property type="project" value="UniProtKB-UniRule"/>
</dbReference>
<dbReference type="STRING" id="94624.Bpet4920"/>
<gene>
    <name evidence="20 22" type="primary">dsbD</name>
    <name evidence="22" type="ordered locus">Bpet4920</name>
</gene>
<keyword evidence="14 20" id="KW-0520">NAD</keyword>
<comment type="catalytic activity">
    <reaction evidence="19 20">
        <text>[protein]-dithiol + NADP(+) = [protein]-disulfide + NADPH + H(+)</text>
        <dbReference type="Rhea" id="RHEA:18753"/>
        <dbReference type="Rhea" id="RHEA-COMP:10593"/>
        <dbReference type="Rhea" id="RHEA-COMP:10594"/>
        <dbReference type="ChEBI" id="CHEBI:15378"/>
        <dbReference type="ChEBI" id="CHEBI:29950"/>
        <dbReference type="ChEBI" id="CHEBI:50058"/>
        <dbReference type="ChEBI" id="CHEBI:57783"/>
        <dbReference type="ChEBI" id="CHEBI:58349"/>
        <dbReference type="EC" id="1.8.1.8"/>
    </reaction>
</comment>
<feature type="domain" description="Thioredoxin" evidence="21">
    <location>
        <begin position="520"/>
        <end position="650"/>
    </location>
</feature>
<reference evidence="22 23" key="1">
    <citation type="journal article" date="2008" name="BMC Genomics">
        <title>The missing link: Bordetella petrii is endowed with both the metabolic versatility of environmental bacteria and virulence traits of pathogenic Bordetellae.</title>
        <authorList>
            <person name="Gross R."/>
            <person name="Guzman C.A."/>
            <person name="Sebaihia M."/>
            <person name="Martins Dos Santos V.A."/>
            <person name="Pieper D.H."/>
            <person name="Koebnik R."/>
            <person name="Lechner M."/>
            <person name="Bartels D."/>
            <person name="Buhrmester J."/>
            <person name="Choudhuri J.V."/>
            <person name="Ebensen T."/>
            <person name="Gaigalat L."/>
            <person name="Herrmann S."/>
            <person name="Khachane A.N."/>
            <person name="Larisch C."/>
            <person name="Link S."/>
            <person name="Linke B."/>
            <person name="Meyer F."/>
            <person name="Mormann S."/>
            <person name="Nakunst D."/>
            <person name="Rueckert C."/>
            <person name="Schneiker-Bekel S."/>
            <person name="Schulze K."/>
            <person name="Vorhoelter F.J."/>
            <person name="Yevsa T."/>
            <person name="Engle J.T."/>
            <person name="Goldman W.E."/>
            <person name="Puehler A."/>
            <person name="Goebel U.B."/>
            <person name="Goesmann A."/>
            <person name="Bloecker H."/>
            <person name="Kaiser O."/>
            <person name="Martinez-Arias R."/>
        </authorList>
    </citation>
    <scope>NUCLEOTIDE SEQUENCE [LARGE SCALE GENOMIC DNA]</scope>
    <source>
        <strain evidence="23">ATCC BAA-461 / DSM 12804 / CCUG 43448 / CIP 107267 / Se-1111R</strain>
    </source>
</reference>
<feature type="transmembrane region" description="Helical" evidence="20">
    <location>
        <begin position="274"/>
        <end position="299"/>
    </location>
</feature>
<keyword evidence="4 20" id="KW-0813">Transport</keyword>
<evidence type="ECO:0000256" key="19">
    <source>
        <dbReference type="ARBA" id="ARBA00047804"/>
    </source>
</evidence>
<evidence type="ECO:0000256" key="4">
    <source>
        <dbReference type="ARBA" id="ARBA00022448"/>
    </source>
</evidence>
<dbReference type="GO" id="GO:0017004">
    <property type="term" value="P:cytochrome complex assembly"/>
    <property type="evidence" value="ECO:0007669"/>
    <property type="project" value="UniProtKB-UniRule"/>
</dbReference>
<keyword evidence="10" id="KW-0574">Periplasm</keyword>
<dbReference type="SUPFAM" id="SSF52833">
    <property type="entry name" value="Thioredoxin-like"/>
    <property type="match status" value="1"/>
</dbReference>
<dbReference type="eggNOG" id="COG4232">
    <property type="taxonomic scope" value="Bacteria"/>
</dbReference>
<dbReference type="Gene3D" id="3.40.30.10">
    <property type="entry name" value="Glutaredoxin"/>
    <property type="match status" value="1"/>
</dbReference>
<keyword evidence="16 20" id="KW-1015">Disulfide bond</keyword>
<organism evidence="22 23">
    <name type="scientific">Bordetella petrii (strain ATCC BAA-461 / DSM 12804 / CCUG 43448 / CIP 107267 / Se-1111R)</name>
    <dbReference type="NCBI Taxonomy" id="340100"/>
    <lineage>
        <taxon>Bacteria</taxon>
        <taxon>Pseudomonadati</taxon>
        <taxon>Pseudomonadota</taxon>
        <taxon>Betaproteobacteria</taxon>
        <taxon>Burkholderiales</taxon>
        <taxon>Alcaligenaceae</taxon>
        <taxon>Bordetella</taxon>
    </lineage>
</organism>
<dbReference type="InterPro" id="IPR003834">
    <property type="entry name" value="Cyt_c_assmbl_TM_dom"/>
</dbReference>
<evidence type="ECO:0000256" key="3">
    <source>
        <dbReference type="ARBA" id="ARBA00007241"/>
    </source>
</evidence>
<dbReference type="GO" id="GO:0045454">
    <property type="term" value="P:cell redox homeostasis"/>
    <property type="evidence" value="ECO:0007669"/>
    <property type="project" value="TreeGrafter"/>
</dbReference>
<evidence type="ECO:0000256" key="5">
    <source>
        <dbReference type="ARBA" id="ARBA00022475"/>
    </source>
</evidence>
<keyword evidence="13 20" id="KW-0560">Oxidoreductase</keyword>
<dbReference type="HAMAP" id="MF_00399">
    <property type="entry name" value="DbsD"/>
    <property type="match status" value="1"/>
</dbReference>
<dbReference type="InterPro" id="IPR013766">
    <property type="entry name" value="Thioredoxin_domain"/>
</dbReference>
<dbReference type="PROSITE" id="PS51352">
    <property type="entry name" value="THIOREDOXIN_2"/>
    <property type="match status" value="1"/>
</dbReference>
<keyword evidence="5 20" id="KW-1003">Cell membrane</keyword>
<dbReference type="Pfam" id="PF13899">
    <property type="entry name" value="Thioredoxin_7"/>
    <property type="match status" value="1"/>
</dbReference>
<comment type="similarity">
    <text evidence="3 20">Belongs to the thioredoxin family. DsbD subfamily.</text>
</comment>
<dbReference type="EC" id="1.8.1.8" evidence="20"/>
<evidence type="ECO:0000256" key="15">
    <source>
        <dbReference type="ARBA" id="ARBA00023136"/>
    </source>
</evidence>
<dbReference type="KEGG" id="bpt:Bpet4920"/>
<feature type="disulfide bond" description="Redox-active" evidence="20">
    <location>
        <begin position="159"/>
        <end position="165"/>
    </location>
</feature>
<evidence type="ECO:0000256" key="11">
    <source>
        <dbReference type="ARBA" id="ARBA00022982"/>
    </source>
</evidence>
<dbReference type="Pfam" id="PF11412">
    <property type="entry name" value="DsbD_N"/>
    <property type="match status" value="1"/>
</dbReference>
<keyword evidence="6 20" id="KW-0997">Cell inner membrane</keyword>
<keyword evidence="23" id="KW-1185">Reference proteome</keyword>
<dbReference type="CDD" id="cd02953">
    <property type="entry name" value="DsbDgamma"/>
    <property type="match status" value="1"/>
</dbReference>
<dbReference type="InterPro" id="IPR035671">
    <property type="entry name" value="DsbD_gamma"/>
</dbReference>
<keyword evidence="17 20" id="KW-0676">Redox-active center</keyword>
<dbReference type="Gene3D" id="2.60.40.1250">
    <property type="entry name" value="Thiol:disulfide interchange protein DsbD, N-terminal domain"/>
    <property type="match status" value="1"/>
</dbReference>
<evidence type="ECO:0000256" key="8">
    <source>
        <dbReference type="ARBA" id="ARBA00022729"/>
    </source>
</evidence>
<dbReference type="PROSITE" id="PS00194">
    <property type="entry name" value="THIOREDOXIN_1"/>
    <property type="match status" value="1"/>
</dbReference>
<dbReference type="AlphaFoldDB" id="A9IHQ9"/>
<keyword evidence="8" id="KW-0732">Signal</keyword>
<dbReference type="PANTHER" id="PTHR32234">
    <property type="entry name" value="THIOL:DISULFIDE INTERCHANGE PROTEIN DSBD"/>
    <property type="match status" value="1"/>
</dbReference>
<feature type="transmembrane region" description="Helical" evidence="20">
    <location>
        <begin position="432"/>
        <end position="449"/>
    </location>
</feature>
<keyword evidence="15 20" id="KW-0472">Membrane</keyword>
<evidence type="ECO:0000313" key="22">
    <source>
        <dbReference type="EMBL" id="CAP45272.1"/>
    </source>
</evidence>
<name>A9IHQ9_BORPD</name>
<dbReference type="SUPFAM" id="SSF74863">
    <property type="entry name" value="Thiol:disulfide interchange protein DsbD, N-terminal domain (DsbD-alpha)"/>
    <property type="match status" value="1"/>
</dbReference>
<evidence type="ECO:0000313" key="23">
    <source>
        <dbReference type="Proteomes" id="UP000001225"/>
    </source>
</evidence>